<organism evidence="4 5">
    <name type="scientific">Thermus composti</name>
    <dbReference type="NCBI Taxonomy" id="532059"/>
    <lineage>
        <taxon>Bacteria</taxon>
        <taxon>Thermotogati</taxon>
        <taxon>Deinococcota</taxon>
        <taxon>Deinococci</taxon>
        <taxon>Thermales</taxon>
        <taxon>Thermaceae</taxon>
        <taxon>Thermus</taxon>
    </lineage>
</organism>
<dbReference type="Gene3D" id="3.40.50.720">
    <property type="entry name" value="NAD(P)-binding Rossmann-like Domain"/>
    <property type="match status" value="1"/>
</dbReference>
<name>A0ABV6Q2Q8_9DEIN</name>
<dbReference type="RefSeq" id="WP_188847455.1">
    <property type="nucleotide sequence ID" value="NZ_BMPJ01000013.1"/>
</dbReference>
<evidence type="ECO:0000313" key="4">
    <source>
        <dbReference type="EMBL" id="MFC0596411.1"/>
    </source>
</evidence>
<dbReference type="Pfam" id="PF00106">
    <property type="entry name" value="adh_short"/>
    <property type="match status" value="1"/>
</dbReference>
<reference evidence="4 5" key="1">
    <citation type="submission" date="2024-09" db="EMBL/GenBank/DDBJ databases">
        <authorList>
            <person name="Sun Q."/>
            <person name="Mori K."/>
        </authorList>
    </citation>
    <scope>NUCLEOTIDE SEQUENCE [LARGE SCALE GENOMIC DNA]</scope>
    <source>
        <strain evidence="4 5">NCAIM B.02340</strain>
    </source>
</reference>
<dbReference type="NCBIfam" id="NF005594">
    <property type="entry name" value="PRK07326.1"/>
    <property type="match status" value="1"/>
</dbReference>
<dbReference type="PROSITE" id="PS00061">
    <property type="entry name" value="ADH_SHORT"/>
    <property type="match status" value="1"/>
</dbReference>
<protein>
    <submittedName>
        <fullName evidence="4">SDR family oxidoreductase</fullName>
    </submittedName>
</protein>
<comment type="caution">
    <text evidence="4">The sequence shown here is derived from an EMBL/GenBank/DDBJ whole genome shotgun (WGS) entry which is preliminary data.</text>
</comment>
<keyword evidence="5" id="KW-1185">Reference proteome</keyword>
<dbReference type="Proteomes" id="UP001589830">
    <property type="component" value="Unassembled WGS sequence"/>
</dbReference>
<evidence type="ECO:0000256" key="2">
    <source>
        <dbReference type="ARBA" id="ARBA00023002"/>
    </source>
</evidence>
<sequence length="230" mass="23966">MRVALISGASRGIGEAIARLLHAHGYKVGLFARDEGRLRALAEDLGEGALPLVGDVRSLGDWERAVARLEEAFGGLSALVNNAGIGTFKPVAELSEEELREVLDVNLVGPFLGLKAALPALLRARGVVVNIGSLAGKNPFKGGAAYNASKFGLLGLMGAAMLELRDQGVRVVNILPGSVDTGFAGNTPGASWKLSPEDVARAVLFALEMPERALVSEIELRPTHVAAKGG</sequence>
<dbReference type="PRINTS" id="PR00080">
    <property type="entry name" value="SDRFAMILY"/>
</dbReference>
<dbReference type="PANTHER" id="PTHR44196:SF1">
    <property type="entry name" value="DEHYDROGENASE_REDUCTASE SDR FAMILY MEMBER 7B"/>
    <property type="match status" value="1"/>
</dbReference>
<gene>
    <name evidence="4" type="ORF">ACFFFP_09585</name>
</gene>
<dbReference type="PRINTS" id="PR00081">
    <property type="entry name" value="GDHRDH"/>
</dbReference>
<accession>A0ABV6Q2Q8</accession>
<dbReference type="InterPro" id="IPR020904">
    <property type="entry name" value="Sc_DH/Rdtase_CS"/>
</dbReference>
<dbReference type="SUPFAM" id="SSF51735">
    <property type="entry name" value="NAD(P)-binding Rossmann-fold domains"/>
    <property type="match status" value="1"/>
</dbReference>
<keyword evidence="2" id="KW-0560">Oxidoreductase</keyword>
<dbReference type="InterPro" id="IPR002347">
    <property type="entry name" value="SDR_fam"/>
</dbReference>
<evidence type="ECO:0000256" key="3">
    <source>
        <dbReference type="RuleBase" id="RU000363"/>
    </source>
</evidence>
<dbReference type="EMBL" id="JBHLTW010000041">
    <property type="protein sequence ID" value="MFC0596411.1"/>
    <property type="molecule type" value="Genomic_DNA"/>
</dbReference>
<dbReference type="InterPro" id="IPR036291">
    <property type="entry name" value="NAD(P)-bd_dom_sf"/>
</dbReference>
<evidence type="ECO:0000313" key="5">
    <source>
        <dbReference type="Proteomes" id="UP001589830"/>
    </source>
</evidence>
<proteinExistence type="inferred from homology"/>
<dbReference type="PANTHER" id="PTHR44196">
    <property type="entry name" value="DEHYDROGENASE/REDUCTASE SDR FAMILY MEMBER 7B"/>
    <property type="match status" value="1"/>
</dbReference>
<comment type="similarity">
    <text evidence="1 3">Belongs to the short-chain dehydrogenases/reductases (SDR) family.</text>
</comment>
<evidence type="ECO:0000256" key="1">
    <source>
        <dbReference type="ARBA" id="ARBA00006484"/>
    </source>
</evidence>